<keyword evidence="4" id="KW-1185">Reference proteome</keyword>
<evidence type="ECO:0000256" key="1">
    <source>
        <dbReference type="ARBA" id="ARBA00022603"/>
    </source>
</evidence>
<keyword evidence="1 3" id="KW-0489">Methyltransferase</keyword>
<dbReference type="AlphaFoldDB" id="A0A0C2S8P9"/>
<dbReference type="PATRIC" id="fig|135826.4.peg.1729"/>
<dbReference type="Gene3D" id="3.40.50.150">
    <property type="entry name" value="Vaccinia Virus protein VP39"/>
    <property type="match status" value="1"/>
</dbReference>
<organism evidence="3 4">
    <name type="scientific">Jeotgalibacillus alimentarius</name>
    <dbReference type="NCBI Taxonomy" id="135826"/>
    <lineage>
        <taxon>Bacteria</taxon>
        <taxon>Bacillati</taxon>
        <taxon>Bacillota</taxon>
        <taxon>Bacilli</taxon>
        <taxon>Bacillales</taxon>
        <taxon>Caryophanaceae</taxon>
        <taxon>Jeotgalibacillus</taxon>
    </lineage>
</organism>
<evidence type="ECO:0000313" key="3">
    <source>
        <dbReference type="EMBL" id="KIL50359.1"/>
    </source>
</evidence>
<dbReference type="RefSeq" id="WP_041122301.1">
    <property type="nucleotide sequence ID" value="NZ_JXRQ01000017.1"/>
</dbReference>
<dbReference type="PIRSF" id="PIRSF004553">
    <property type="entry name" value="CHP00095"/>
    <property type="match status" value="1"/>
</dbReference>
<comment type="caution">
    <text evidence="3">The sequence shown here is derived from an EMBL/GenBank/DDBJ whole genome shotgun (WGS) entry which is preliminary data.</text>
</comment>
<keyword evidence="2 3" id="KW-0808">Transferase</keyword>
<dbReference type="GO" id="GO:0052913">
    <property type="term" value="F:16S rRNA (guanine(966)-N(2))-methyltransferase activity"/>
    <property type="evidence" value="ECO:0007669"/>
    <property type="project" value="UniProtKB-EC"/>
</dbReference>
<proteinExistence type="predicted"/>
<sequence>MRIISGDKRGIQLQAVPGTNTRPTTDKVKESIFNMIGPYFDGGAGLDLFAGSGNLGLEALSRGLDHMIFVDKDRKAFQTIKDNITKCSYENQSEVYRNDAERALKAVAKRSMRFKLIFLDPPYKYKQIDTYLAFISEHQMLSDDGVIMCEHDSSTNTPEVNGDLIRVKHEIYGTTGVSIYRLEIGEEEMNET</sequence>
<dbReference type="PANTHER" id="PTHR43542">
    <property type="entry name" value="METHYLTRANSFERASE"/>
    <property type="match status" value="1"/>
</dbReference>
<name>A0A0C2S8P9_9BACL</name>
<dbReference type="PANTHER" id="PTHR43542:SF1">
    <property type="entry name" value="METHYLTRANSFERASE"/>
    <property type="match status" value="1"/>
</dbReference>
<evidence type="ECO:0000256" key="2">
    <source>
        <dbReference type="ARBA" id="ARBA00022679"/>
    </source>
</evidence>
<dbReference type="EMBL" id="JXRQ01000017">
    <property type="protein sequence ID" value="KIL50359.1"/>
    <property type="molecule type" value="Genomic_DNA"/>
</dbReference>
<dbReference type="STRING" id="135826.KP77_17340"/>
<dbReference type="CDD" id="cd02440">
    <property type="entry name" value="AdoMet_MTases"/>
    <property type="match status" value="1"/>
</dbReference>
<protein>
    <submittedName>
        <fullName evidence="3">rRNA methyltransferase</fullName>
        <ecNumber evidence="3">2.1.1.171</ecNumber>
    </submittedName>
</protein>
<dbReference type="Proteomes" id="UP000031950">
    <property type="component" value="Unassembled WGS sequence"/>
</dbReference>
<dbReference type="InterPro" id="IPR029063">
    <property type="entry name" value="SAM-dependent_MTases_sf"/>
</dbReference>
<dbReference type="SUPFAM" id="SSF53335">
    <property type="entry name" value="S-adenosyl-L-methionine-dependent methyltransferases"/>
    <property type="match status" value="1"/>
</dbReference>
<accession>A0A0C2S8P9</accession>
<dbReference type="EC" id="2.1.1.171" evidence="3"/>
<dbReference type="OrthoDB" id="9803017at2"/>
<gene>
    <name evidence="3" type="ORF">KP77_17340</name>
</gene>
<dbReference type="NCBIfam" id="TIGR00095">
    <property type="entry name" value="16S rRNA (guanine(966)-N(2))-methyltransferase RsmD"/>
    <property type="match status" value="1"/>
</dbReference>
<dbReference type="InterPro" id="IPR004398">
    <property type="entry name" value="RNA_MeTrfase_RsmD"/>
</dbReference>
<dbReference type="Pfam" id="PF03602">
    <property type="entry name" value="Cons_hypoth95"/>
    <property type="match status" value="1"/>
</dbReference>
<evidence type="ECO:0000313" key="4">
    <source>
        <dbReference type="Proteomes" id="UP000031950"/>
    </source>
</evidence>
<reference evidence="3 4" key="1">
    <citation type="submission" date="2015-01" db="EMBL/GenBank/DDBJ databases">
        <title>Genome sequence of Jeotgalibacillus alimentarius.</title>
        <authorList>
            <person name="Goh K.M."/>
            <person name="Chan K.-G."/>
            <person name="Yaakop A.S."/>
            <person name="Ee R."/>
            <person name="Gan H.M."/>
            <person name="Chan C.S."/>
        </authorList>
    </citation>
    <scope>NUCLEOTIDE SEQUENCE [LARGE SCALE GENOMIC DNA]</scope>
    <source>
        <strain evidence="3 4">YKJ-13</strain>
    </source>
</reference>